<organism evidence="4 5">
    <name type="scientific">Orchesella dallaii</name>
    <dbReference type="NCBI Taxonomy" id="48710"/>
    <lineage>
        <taxon>Eukaryota</taxon>
        <taxon>Metazoa</taxon>
        <taxon>Ecdysozoa</taxon>
        <taxon>Arthropoda</taxon>
        <taxon>Hexapoda</taxon>
        <taxon>Collembola</taxon>
        <taxon>Entomobryomorpha</taxon>
        <taxon>Entomobryoidea</taxon>
        <taxon>Orchesellidae</taxon>
        <taxon>Orchesellinae</taxon>
        <taxon>Orchesella</taxon>
    </lineage>
</organism>
<feature type="compositionally biased region" description="Low complexity" evidence="2">
    <location>
        <begin position="295"/>
        <end position="305"/>
    </location>
</feature>
<dbReference type="PROSITE" id="PS50097">
    <property type="entry name" value="BTB"/>
    <property type="match status" value="1"/>
</dbReference>
<dbReference type="PANTHER" id="PTHR23110:SF109">
    <property type="entry name" value="FI07618P-RELATED"/>
    <property type="match status" value="1"/>
</dbReference>
<keyword evidence="1" id="KW-0539">Nucleus</keyword>
<name>A0ABP1QM59_9HEXA</name>
<dbReference type="InterPro" id="IPR051095">
    <property type="entry name" value="Dros_DevTransReg"/>
</dbReference>
<feature type="domain" description="BTB" evidence="3">
    <location>
        <begin position="40"/>
        <end position="109"/>
    </location>
</feature>
<dbReference type="Pfam" id="PF00651">
    <property type="entry name" value="BTB"/>
    <property type="match status" value="1"/>
</dbReference>
<gene>
    <name evidence="4" type="ORF">ODALV1_LOCUS12883</name>
</gene>
<dbReference type="SUPFAM" id="SSF54695">
    <property type="entry name" value="POZ domain"/>
    <property type="match status" value="1"/>
</dbReference>
<accession>A0ABP1QM59</accession>
<feature type="compositionally biased region" description="Low complexity" evidence="2">
    <location>
        <begin position="147"/>
        <end position="164"/>
    </location>
</feature>
<dbReference type="PANTHER" id="PTHR23110">
    <property type="entry name" value="BTB DOMAIN TRANSCRIPTION FACTOR"/>
    <property type="match status" value="1"/>
</dbReference>
<dbReference type="EMBL" id="CAXLJM020000039">
    <property type="protein sequence ID" value="CAL8108129.1"/>
    <property type="molecule type" value="Genomic_DNA"/>
</dbReference>
<dbReference type="Gene3D" id="3.30.710.10">
    <property type="entry name" value="Potassium Channel Kv1.1, Chain A"/>
    <property type="match status" value="1"/>
</dbReference>
<keyword evidence="5" id="KW-1185">Reference proteome</keyword>
<feature type="region of interest" description="Disordered" evidence="2">
    <location>
        <begin position="140"/>
        <end position="216"/>
    </location>
</feature>
<feature type="region of interest" description="Disordered" evidence="2">
    <location>
        <begin position="228"/>
        <end position="317"/>
    </location>
</feature>
<evidence type="ECO:0000313" key="4">
    <source>
        <dbReference type="EMBL" id="CAL8108129.1"/>
    </source>
</evidence>
<dbReference type="CDD" id="cd18315">
    <property type="entry name" value="BTB_POZ_BAB-like"/>
    <property type="match status" value="1"/>
</dbReference>
<dbReference type="InterPro" id="IPR000210">
    <property type="entry name" value="BTB/POZ_dom"/>
</dbReference>
<dbReference type="Proteomes" id="UP001642540">
    <property type="component" value="Unassembled WGS sequence"/>
</dbReference>
<comment type="caution">
    <text evidence="4">The sequence shown here is derived from an EMBL/GenBank/DDBJ whole genome shotgun (WGS) entry which is preliminary data.</text>
</comment>
<dbReference type="InterPro" id="IPR011333">
    <property type="entry name" value="SKP1/BTB/POZ_sf"/>
</dbReference>
<sequence length="458" mass="50523">MTKSTPTTFKFSWSTQQSHILEGLKSLAIGESSSSNAFLTDVTLACEGEYIEAHRLVLSLCSSFFKDLFYQNERISDKAHGIVILSHVSVTDLRYILQFMYQGSVHIPKEHVDGFLQAGTLLKVEGLMSATGVAIGISDKAPRVTTPSSSANPCPKSKKPSSPDVKPKKRRRKSSSVSGNGSDDDNEAHGRVEVNVKFERPFRDATSTPFDDNDGVEDLEEAEILHDFGDAGDSDVGGASEVDGSGDENEGAALNLNLPEPSANRLENQATVTPKRDDGSVVRAGGRRPKNEDASSSSDGGSSHSSDYHNPPPRKKPVRVNYVLSKSFPNLDEAKAFAKESKKWSPHYSRKMLNNSTKHHYHCRFLRDCPARMHLLESETGTELYVADIEHPHPLNIVIKPYGMSDEVKAKINHLYQKGMTAPRSLLRRLKADGLGEPTKNQVTRYIQVTFKDKKKNV</sequence>
<evidence type="ECO:0000256" key="1">
    <source>
        <dbReference type="ARBA" id="ARBA00023242"/>
    </source>
</evidence>
<feature type="compositionally biased region" description="Basic and acidic residues" evidence="2">
    <location>
        <begin position="187"/>
        <end position="203"/>
    </location>
</feature>
<dbReference type="SMART" id="SM00225">
    <property type="entry name" value="BTB"/>
    <property type="match status" value="1"/>
</dbReference>
<reference evidence="4 5" key="1">
    <citation type="submission" date="2024-08" db="EMBL/GenBank/DDBJ databases">
        <authorList>
            <person name="Cucini C."/>
            <person name="Frati F."/>
        </authorList>
    </citation>
    <scope>NUCLEOTIDE SEQUENCE [LARGE SCALE GENOMIC DNA]</scope>
</reference>
<evidence type="ECO:0000256" key="2">
    <source>
        <dbReference type="SAM" id="MobiDB-lite"/>
    </source>
</evidence>
<proteinExistence type="predicted"/>
<evidence type="ECO:0000259" key="3">
    <source>
        <dbReference type="PROSITE" id="PS50097"/>
    </source>
</evidence>
<protein>
    <recommendedName>
        <fullName evidence="3">BTB domain-containing protein</fullName>
    </recommendedName>
</protein>
<evidence type="ECO:0000313" key="5">
    <source>
        <dbReference type="Proteomes" id="UP001642540"/>
    </source>
</evidence>